<keyword evidence="4" id="KW-1133">Transmembrane helix</keyword>
<name>A0A9P5V825_9FUNG</name>
<keyword evidence="5" id="KW-0472">Membrane</keyword>
<evidence type="ECO:0000256" key="6">
    <source>
        <dbReference type="RuleBase" id="RU363053"/>
    </source>
</evidence>
<dbReference type="PANTHER" id="PTHR11266">
    <property type="entry name" value="PEROXISOMAL MEMBRANE PROTEIN 2, PXMP2 MPV17"/>
    <property type="match status" value="1"/>
</dbReference>
<evidence type="ECO:0000256" key="3">
    <source>
        <dbReference type="ARBA" id="ARBA00022692"/>
    </source>
</evidence>
<evidence type="ECO:0000256" key="2">
    <source>
        <dbReference type="ARBA" id="ARBA00006824"/>
    </source>
</evidence>
<dbReference type="EMBL" id="JAAAUQ010000954">
    <property type="protein sequence ID" value="KAF9145488.1"/>
    <property type="molecule type" value="Genomic_DNA"/>
</dbReference>
<keyword evidence="3" id="KW-0812">Transmembrane</keyword>
<dbReference type="PANTHER" id="PTHR11266:SF17">
    <property type="entry name" value="PROTEIN MPV17"/>
    <property type="match status" value="1"/>
</dbReference>
<evidence type="ECO:0000256" key="5">
    <source>
        <dbReference type="ARBA" id="ARBA00023136"/>
    </source>
</evidence>
<comment type="caution">
    <text evidence="7">The sequence shown here is derived from an EMBL/GenBank/DDBJ whole genome shotgun (WGS) entry which is preliminary data.</text>
</comment>
<dbReference type="OrthoDB" id="430207at2759"/>
<dbReference type="GO" id="GO:0016020">
    <property type="term" value="C:membrane"/>
    <property type="evidence" value="ECO:0007669"/>
    <property type="project" value="UniProtKB-SubCell"/>
</dbReference>
<dbReference type="Pfam" id="PF04117">
    <property type="entry name" value="Mpv17_PMP22"/>
    <property type="match status" value="1"/>
</dbReference>
<evidence type="ECO:0000256" key="4">
    <source>
        <dbReference type="ARBA" id="ARBA00022989"/>
    </source>
</evidence>
<evidence type="ECO:0000256" key="1">
    <source>
        <dbReference type="ARBA" id="ARBA00004141"/>
    </source>
</evidence>
<dbReference type="InterPro" id="IPR007248">
    <property type="entry name" value="Mpv17_PMP22"/>
</dbReference>
<protein>
    <submittedName>
        <fullName evidence="7">Protein required for ethanol metabolism</fullName>
    </submittedName>
</protein>
<dbReference type="GO" id="GO:0005739">
    <property type="term" value="C:mitochondrion"/>
    <property type="evidence" value="ECO:0007669"/>
    <property type="project" value="TreeGrafter"/>
</dbReference>
<organism evidence="7 8">
    <name type="scientific">Linnemannia schmuckeri</name>
    <dbReference type="NCBI Taxonomy" id="64567"/>
    <lineage>
        <taxon>Eukaryota</taxon>
        <taxon>Fungi</taxon>
        <taxon>Fungi incertae sedis</taxon>
        <taxon>Mucoromycota</taxon>
        <taxon>Mortierellomycotina</taxon>
        <taxon>Mortierellomycetes</taxon>
        <taxon>Mortierellales</taxon>
        <taxon>Mortierellaceae</taxon>
        <taxon>Linnemannia</taxon>
    </lineage>
</organism>
<dbReference type="Proteomes" id="UP000748756">
    <property type="component" value="Unassembled WGS sequence"/>
</dbReference>
<gene>
    <name evidence="7" type="primary">SYM1</name>
    <name evidence="7" type="ORF">BG015_011887</name>
</gene>
<keyword evidence="8" id="KW-1185">Reference proteome</keyword>
<comment type="subcellular location">
    <subcellularLocation>
        <location evidence="1">Membrane</location>
        <topology evidence="1">Multi-pass membrane protein</topology>
    </subcellularLocation>
</comment>
<evidence type="ECO:0000313" key="8">
    <source>
        <dbReference type="Proteomes" id="UP000748756"/>
    </source>
</evidence>
<proteinExistence type="inferred from homology"/>
<evidence type="ECO:0000313" key="7">
    <source>
        <dbReference type="EMBL" id="KAF9145488.1"/>
    </source>
</evidence>
<comment type="similarity">
    <text evidence="2 6">Belongs to the peroxisomal membrane protein PXMP2/4 family.</text>
</comment>
<accession>A0A9P5V825</accession>
<reference evidence="7" key="1">
    <citation type="journal article" date="2020" name="Fungal Divers.">
        <title>Resolving the Mortierellaceae phylogeny through synthesis of multi-gene phylogenetics and phylogenomics.</title>
        <authorList>
            <person name="Vandepol N."/>
            <person name="Liber J."/>
            <person name="Desiro A."/>
            <person name="Na H."/>
            <person name="Kennedy M."/>
            <person name="Barry K."/>
            <person name="Grigoriev I.V."/>
            <person name="Miller A.N."/>
            <person name="O'Donnell K."/>
            <person name="Stajich J.E."/>
            <person name="Bonito G."/>
        </authorList>
    </citation>
    <scope>NUCLEOTIDE SEQUENCE</scope>
    <source>
        <strain evidence="7">NRRL 6426</strain>
    </source>
</reference>
<sequence length="187" mass="20959">MLGLYTRVLANYPITTQALSTGTLFGTGDLIAQFFIDNKATAESSGWDKTRTTRMVVFGAGFAGPVLHHWYKFLDRRIRLATPVQSLIGRVAIDQIFFAPCFIASFFVGQGLLAGEYRETIQARLNKGYLGALKSNYMVWPAVQCANFWLVPLQHRLMVVNTFALGWNTYLSHVNQTTRASVELSKK</sequence>
<dbReference type="AlphaFoldDB" id="A0A9P5V825"/>